<dbReference type="Pfam" id="PF00126">
    <property type="entry name" value="HTH_1"/>
    <property type="match status" value="1"/>
</dbReference>
<dbReference type="AlphaFoldDB" id="A0A1E7ZEG4"/>
<dbReference type="InterPro" id="IPR036390">
    <property type="entry name" value="WH_DNA-bd_sf"/>
</dbReference>
<dbReference type="GO" id="GO:0003677">
    <property type="term" value="F:DNA binding"/>
    <property type="evidence" value="ECO:0007669"/>
    <property type="project" value="UniProtKB-KW"/>
</dbReference>
<gene>
    <name evidence="6" type="ORF">BFC18_05520</name>
</gene>
<keyword evidence="7" id="KW-1185">Reference proteome</keyword>
<evidence type="ECO:0000259" key="5">
    <source>
        <dbReference type="PROSITE" id="PS50931"/>
    </source>
</evidence>
<keyword evidence="3" id="KW-0238">DNA-binding</keyword>
<keyword evidence="4" id="KW-0804">Transcription</keyword>
<evidence type="ECO:0000313" key="6">
    <source>
        <dbReference type="EMBL" id="OFC71905.1"/>
    </source>
</evidence>
<reference evidence="6 7" key="1">
    <citation type="submission" date="2016-08" db="EMBL/GenBank/DDBJ databases">
        <authorList>
            <person name="Seilhamer J.J."/>
        </authorList>
    </citation>
    <scope>NUCLEOTIDE SEQUENCE [LARGE SCALE GENOMIC DNA]</scope>
    <source>
        <strain evidence="6 7">KCTC 42603</strain>
    </source>
</reference>
<evidence type="ECO:0000313" key="7">
    <source>
        <dbReference type="Proteomes" id="UP000175691"/>
    </source>
</evidence>
<protein>
    <recommendedName>
        <fullName evidence="5">HTH lysR-type domain-containing protein</fullName>
    </recommendedName>
</protein>
<feature type="domain" description="HTH lysR-type" evidence="5">
    <location>
        <begin position="4"/>
        <end position="61"/>
    </location>
</feature>
<accession>A0A1E7ZEG4</accession>
<dbReference type="GO" id="GO:0032993">
    <property type="term" value="C:protein-DNA complex"/>
    <property type="evidence" value="ECO:0007669"/>
    <property type="project" value="TreeGrafter"/>
</dbReference>
<organism evidence="6 7">
    <name type="scientific">Alteromonas confluentis</name>
    <dbReference type="NCBI Taxonomy" id="1656094"/>
    <lineage>
        <taxon>Bacteria</taxon>
        <taxon>Pseudomonadati</taxon>
        <taxon>Pseudomonadota</taxon>
        <taxon>Gammaproteobacteria</taxon>
        <taxon>Alteromonadales</taxon>
        <taxon>Alteromonadaceae</taxon>
        <taxon>Alteromonas/Salinimonas group</taxon>
        <taxon>Alteromonas</taxon>
    </lineage>
</organism>
<dbReference type="InterPro" id="IPR036388">
    <property type="entry name" value="WH-like_DNA-bd_sf"/>
</dbReference>
<name>A0A1E7ZEG4_9ALTE</name>
<dbReference type="STRING" id="1656094.BFC18_05520"/>
<dbReference type="PANTHER" id="PTHR30346:SF28">
    <property type="entry name" value="HTH-TYPE TRANSCRIPTIONAL REGULATOR CYNR"/>
    <property type="match status" value="1"/>
</dbReference>
<dbReference type="Proteomes" id="UP000175691">
    <property type="component" value="Unassembled WGS sequence"/>
</dbReference>
<comment type="similarity">
    <text evidence="1">Belongs to the LysR transcriptional regulatory family.</text>
</comment>
<comment type="caution">
    <text evidence="6">The sequence shown here is derived from an EMBL/GenBank/DDBJ whole genome shotgun (WGS) entry which is preliminary data.</text>
</comment>
<evidence type="ECO:0000256" key="1">
    <source>
        <dbReference type="ARBA" id="ARBA00009437"/>
    </source>
</evidence>
<sequence length="88" mass="9740">MKKISFTAVRYFLVVAEERSFKRAAAQLGISSSALSHSIQSLEDDLGIRLLTRTTRSVSVTQAGLLLRDNVGSHIENIDAILKKFPHD</sequence>
<dbReference type="RefSeq" id="WP_070123954.1">
    <property type="nucleotide sequence ID" value="NZ_MDHN01000009.1"/>
</dbReference>
<dbReference type="EMBL" id="MDHN01000009">
    <property type="protein sequence ID" value="OFC71905.1"/>
    <property type="molecule type" value="Genomic_DNA"/>
</dbReference>
<dbReference type="PRINTS" id="PR00039">
    <property type="entry name" value="HTHLYSR"/>
</dbReference>
<dbReference type="InterPro" id="IPR000847">
    <property type="entry name" value="LysR_HTH_N"/>
</dbReference>
<evidence type="ECO:0000256" key="2">
    <source>
        <dbReference type="ARBA" id="ARBA00023015"/>
    </source>
</evidence>
<dbReference type="PANTHER" id="PTHR30346">
    <property type="entry name" value="TRANSCRIPTIONAL DUAL REGULATOR HCAR-RELATED"/>
    <property type="match status" value="1"/>
</dbReference>
<dbReference type="OrthoDB" id="5946420at2"/>
<proteinExistence type="inferred from homology"/>
<evidence type="ECO:0000256" key="4">
    <source>
        <dbReference type="ARBA" id="ARBA00023163"/>
    </source>
</evidence>
<dbReference type="PROSITE" id="PS50931">
    <property type="entry name" value="HTH_LYSR"/>
    <property type="match status" value="1"/>
</dbReference>
<dbReference type="SUPFAM" id="SSF46785">
    <property type="entry name" value="Winged helix' DNA-binding domain"/>
    <property type="match status" value="1"/>
</dbReference>
<keyword evidence="2" id="KW-0805">Transcription regulation</keyword>
<dbReference type="FunFam" id="1.10.10.10:FF:000001">
    <property type="entry name" value="LysR family transcriptional regulator"/>
    <property type="match status" value="1"/>
</dbReference>
<dbReference type="GO" id="GO:0003700">
    <property type="term" value="F:DNA-binding transcription factor activity"/>
    <property type="evidence" value="ECO:0007669"/>
    <property type="project" value="InterPro"/>
</dbReference>
<dbReference type="Gene3D" id="1.10.10.10">
    <property type="entry name" value="Winged helix-like DNA-binding domain superfamily/Winged helix DNA-binding domain"/>
    <property type="match status" value="1"/>
</dbReference>
<evidence type="ECO:0000256" key="3">
    <source>
        <dbReference type="ARBA" id="ARBA00023125"/>
    </source>
</evidence>